<dbReference type="Gene3D" id="3.40.50.1820">
    <property type="entry name" value="alpha/beta hydrolase"/>
    <property type="match status" value="1"/>
</dbReference>
<dbReference type="Proteomes" id="UP000178323">
    <property type="component" value="Unassembled WGS sequence"/>
</dbReference>
<dbReference type="AlphaFoldDB" id="A0A1F5S894"/>
<accession>A0A1F5S894</accession>
<dbReference type="GO" id="GO:0016020">
    <property type="term" value="C:membrane"/>
    <property type="evidence" value="ECO:0007669"/>
    <property type="project" value="TreeGrafter"/>
</dbReference>
<dbReference type="Pfam" id="PF12697">
    <property type="entry name" value="Abhydrolase_6"/>
    <property type="match status" value="1"/>
</dbReference>
<comment type="caution">
    <text evidence="3">The sequence shown here is derived from an EMBL/GenBank/DDBJ whole genome shotgun (WGS) entry which is preliminary data.</text>
</comment>
<dbReference type="SUPFAM" id="SSF53474">
    <property type="entry name" value="alpha/beta-Hydrolases"/>
    <property type="match status" value="1"/>
</dbReference>
<evidence type="ECO:0000313" key="3">
    <source>
        <dbReference type="EMBL" id="OGF22782.1"/>
    </source>
</evidence>
<reference evidence="3 4" key="1">
    <citation type="journal article" date="2016" name="Nat. Commun.">
        <title>Thousands of microbial genomes shed light on interconnected biogeochemical processes in an aquifer system.</title>
        <authorList>
            <person name="Anantharaman K."/>
            <person name="Brown C.T."/>
            <person name="Hug L.A."/>
            <person name="Sharon I."/>
            <person name="Castelle C.J."/>
            <person name="Probst A.J."/>
            <person name="Thomas B.C."/>
            <person name="Singh A."/>
            <person name="Wilkins M.J."/>
            <person name="Karaoz U."/>
            <person name="Brodie E.L."/>
            <person name="Williams K.H."/>
            <person name="Hubbard S.S."/>
            <person name="Banfield J.F."/>
        </authorList>
    </citation>
    <scope>NUCLEOTIDE SEQUENCE [LARGE SCALE GENOMIC DNA]</scope>
</reference>
<dbReference type="PANTHER" id="PTHR43798:SF33">
    <property type="entry name" value="HYDROLASE, PUTATIVE (AFU_ORTHOLOGUE AFUA_2G14860)-RELATED"/>
    <property type="match status" value="1"/>
</dbReference>
<evidence type="ECO:0000256" key="1">
    <source>
        <dbReference type="SAM" id="MobiDB-lite"/>
    </source>
</evidence>
<dbReference type="PANTHER" id="PTHR43798">
    <property type="entry name" value="MONOACYLGLYCEROL LIPASE"/>
    <property type="match status" value="1"/>
</dbReference>
<evidence type="ECO:0000313" key="4">
    <source>
        <dbReference type="Proteomes" id="UP000178323"/>
    </source>
</evidence>
<dbReference type="EMBL" id="MFFS01000013">
    <property type="protein sequence ID" value="OGF22782.1"/>
    <property type="molecule type" value="Genomic_DNA"/>
</dbReference>
<organism evidence="3 4">
    <name type="scientific">Candidatus Falkowbacteria bacterium RBG_13_39_14</name>
    <dbReference type="NCBI Taxonomy" id="1797985"/>
    <lineage>
        <taxon>Bacteria</taxon>
        <taxon>Candidatus Falkowiibacteriota</taxon>
    </lineage>
</organism>
<feature type="region of interest" description="Disordered" evidence="1">
    <location>
        <begin position="185"/>
        <end position="204"/>
    </location>
</feature>
<dbReference type="STRING" id="1797985.A2Y83_03945"/>
<dbReference type="InterPro" id="IPR000073">
    <property type="entry name" value="AB_hydrolase_1"/>
</dbReference>
<feature type="domain" description="AB hydrolase-1" evidence="2">
    <location>
        <begin position="29"/>
        <end position="304"/>
    </location>
</feature>
<proteinExistence type="predicted"/>
<sequence length="313" mass="34962">MNMTEKRATIKNININYKIFGSPGKPIFLILHGWGGSSDSWVKVAERLARDHAVYALDFPFFGKSDDLREPWRGDNYVEMAEEFARKILPQVGALPKGSFTPPSAELCRGVVQDDMRIDTMAIIAHSFGGRVAIKLAAKNPEWISEIFLCDAAGIKHPPTIRQKLAGAVARGWRKVVKLMGTKSGDNHSTAHGKIPPSPQAGSTPFRKGGMVRRVFYKLIGATDYYNCKNEIMKETFKNVIAEDLTNCLDKIKIPATIIWGEKDRYTPLVDGRLMNEKIKRSELHVIKGAGHGVHLYAAEEVCRIIQNYNPNL</sequence>
<name>A0A1F5S894_9BACT</name>
<gene>
    <name evidence="3" type="ORF">A2Y83_03945</name>
</gene>
<protein>
    <recommendedName>
        <fullName evidence="2">AB hydrolase-1 domain-containing protein</fullName>
    </recommendedName>
</protein>
<dbReference type="InterPro" id="IPR050266">
    <property type="entry name" value="AB_hydrolase_sf"/>
</dbReference>
<evidence type="ECO:0000259" key="2">
    <source>
        <dbReference type="Pfam" id="PF12697"/>
    </source>
</evidence>
<dbReference type="InterPro" id="IPR029058">
    <property type="entry name" value="AB_hydrolase_fold"/>
</dbReference>